<name>A0A075AEH3_OPIVI</name>
<organism evidence="1 2">
    <name type="scientific">Opisthorchis viverrini</name>
    <name type="common">Southeast Asian liver fluke</name>
    <dbReference type="NCBI Taxonomy" id="6198"/>
    <lineage>
        <taxon>Eukaryota</taxon>
        <taxon>Metazoa</taxon>
        <taxon>Spiralia</taxon>
        <taxon>Lophotrochozoa</taxon>
        <taxon>Platyhelminthes</taxon>
        <taxon>Trematoda</taxon>
        <taxon>Digenea</taxon>
        <taxon>Opisthorchiida</taxon>
        <taxon>Opisthorchiata</taxon>
        <taxon>Opisthorchiidae</taxon>
        <taxon>Opisthorchis</taxon>
    </lineage>
</organism>
<dbReference type="OrthoDB" id="10310857at2759"/>
<dbReference type="GeneID" id="20328112"/>
<dbReference type="CTD" id="20328112"/>
<dbReference type="RefSeq" id="XP_009169548.1">
    <property type="nucleotide sequence ID" value="XM_009171284.1"/>
</dbReference>
<evidence type="ECO:0000313" key="1">
    <source>
        <dbReference type="EMBL" id="KER26714.1"/>
    </source>
</evidence>
<feature type="non-terminal residue" evidence="1">
    <location>
        <position position="62"/>
    </location>
</feature>
<proteinExistence type="predicted"/>
<keyword evidence="2" id="KW-1185">Reference proteome</keyword>
<dbReference type="AlphaFoldDB" id="A0A075AEH3"/>
<sequence length="62" mass="6680">MRNCASAAWASPNIAEWVTEVHESSHYVGQPYGYDPMEDATSATLVRPPVFDDAELVAATGP</sequence>
<dbReference type="KEGG" id="ovi:T265_13945"/>
<protein>
    <submittedName>
        <fullName evidence="1">Uncharacterized protein</fullName>
    </submittedName>
</protein>
<evidence type="ECO:0000313" key="2">
    <source>
        <dbReference type="Proteomes" id="UP000054324"/>
    </source>
</evidence>
<dbReference type="EMBL" id="KL596740">
    <property type="protein sequence ID" value="KER26714.1"/>
    <property type="molecule type" value="Genomic_DNA"/>
</dbReference>
<reference evidence="1 2" key="1">
    <citation type="submission" date="2013-11" db="EMBL/GenBank/DDBJ databases">
        <title>Opisthorchis viverrini - life in the bile duct.</title>
        <authorList>
            <person name="Young N.D."/>
            <person name="Nagarajan N."/>
            <person name="Lin S.J."/>
            <person name="Korhonen P.K."/>
            <person name="Jex A.R."/>
            <person name="Hall R.S."/>
            <person name="Safavi-Hemami H."/>
            <person name="Kaewkong W."/>
            <person name="Bertrand D."/>
            <person name="Gao S."/>
            <person name="Seet Q."/>
            <person name="Wongkham S."/>
            <person name="Teh B.T."/>
            <person name="Wongkham C."/>
            <person name="Intapan P.M."/>
            <person name="Maleewong W."/>
            <person name="Yang X."/>
            <person name="Hu M."/>
            <person name="Wang Z."/>
            <person name="Hofmann A."/>
            <person name="Sternberg P.W."/>
            <person name="Tan P."/>
            <person name="Wang J."/>
            <person name="Gasser R.B."/>
        </authorList>
    </citation>
    <scope>NUCLEOTIDE SEQUENCE [LARGE SCALE GENOMIC DNA]</scope>
</reference>
<accession>A0A075AEH3</accession>
<gene>
    <name evidence="1" type="ORF">T265_13945</name>
</gene>
<dbReference type="Proteomes" id="UP000054324">
    <property type="component" value="Unassembled WGS sequence"/>
</dbReference>